<reference evidence="1" key="1">
    <citation type="submission" date="2019-08" db="EMBL/GenBank/DDBJ databases">
        <authorList>
            <person name="Kucharzyk K."/>
            <person name="Murdoch R.W."/>
            <person name="Higgins S."/>
            <person name="Loffler F."/>
        </authorList>
    </citation>
    <scope>NUCLEOTIDE SEQUENCE</scope>
</reference>
<protein>
    <submittedName>
        <fullName evidence="1">Uncharacterized protein</fullName>
    </submittedName>
</protein>
<dbReference type="EMBL" id="VSSQ01003874">
    <property type="protein sequence ID" value="MPM22740.1"/>
    <property type="molecule type" value="Genomic_DNA"/>
</dbReference>
<comment type="caution">
    <text evidence="1">The sequence shown here is derived from an EMBL/GenBank/DDBJ whole genome shotgun (WGS) entry which is preliminary data.</text>
</comment>
<evidence type="ECO:0000313" key="1">
    <source>
        <dbReference type="EMBL" id="MPM22740.1"/>
    </source>
</evidence>
<dbReference type="AlphaFoldDB" id="A0A644Y2H2"/>
<sequence length="94" mass="10671">MIYLPKSQDEIIDIDVVASTETVSNFLSENMTYQVISSITYNGIDITKRIACYNVTDRNENELKKAIQNLFAAPEELIQINSNIVLNKIAFINQ</sequence>
<organism evidence="1">
    <name type="scientific">bioreactor metagenome</name>
    <dbReference type="NCBI Taxonomy" id="1076179"/>
    <lineage>
        <taxon>unclassified sequences</taxon>
        <taxon>metagenomes</taxon>
        <taxon>ecological metagenomes</taxon>
    </lineage>
</organism>
<accession>A0A644Y2H2</accession>
<name>A0A644Y2H2_9ZZZZ</name>
<proteinExistence type="predicted"/>
<gene>
    <name evidence="1" type="ORF">SDC9_69198</name>
</gene>